<gene>
    <name evidence="6" type="primary">mreB</name>
    <name evidence="7" type="ORF">X929_03205</name>
</gene>
<keyword evidence="1 6" id="KW-0963">Cytoplasm</keyword>
<dbReference type="PRINTS" id="PR01652">
    <property type="entry name" value="SHAPEPROTEIN"/>
</dbReference>
<dbReference type="RefSeq" id="WP_103066596.1">
    <property type="nucleotide sequence ID" value="NZ_AZRL01000005.1"/>
</dbReference>
<dbReference type="CDD" id="cd10225">
    <property type="entry name" value="ASKHA_NBD_MreB-like"/>
    <property type="match status" value="1"/>
</dbReference>
<keyword evidence="2 6" id="KW-0547">Nucleotide-binding</keyword>
<comment type="subunit">
    <text evidence="6">Forms polymers.</text>
</comment>
<evidence type="ECO:0000256" key="6">
    <source>
        <dbReference type="HAMAP-Rule" id="MF_02207"/>
    </source>
</evidence>
<keyword evidence="3 6" id="KW-0067">ATP-binding</keyword>
<dbReference type="GO" id="GO:0005737">
    <property type="term" value="C:cytoplasm"/>
    <property type="evidence" value="ECO:0007669"/>
    <property type="project" value="UniProtKB-SubCell"/>
</dbReference>
<evidence type="ECO:0000256" key="3">
    <source>
        <dbReference type="ARBA" id="ARBA00022840"/>
    </source>
</evidence>
<protein>
    <recommendedName>
        <fullName evidence="6">Cell shape-determining protein MreB</fullName>
    </recommendedName>
</protein>
<keyword evidence="4 6" id="KW-0133">Cell shape</keyword>
<feature type="binding site" evidence="6">
    <location>
        <begin position="15"/>
        <end position="17"/>
    </location>
    <ligand>
        <name>ATP</name>
        <dbReference type="ChEBI" id="CHEBI:30616"/>
    </ligand>
</feature>
<dbReference type="PANTHER" id="PTHR42749">
    <property type="entry name" value="CELL SHAPE-DETERMINING PROTEIN MREB"/>
    <property type="match status" value="1"/>
</dbReference>
<dbReference type="GO" id="GO:0005524">
    <property type="term" value="F:ATP binding"/>
    <property type="evidence" value="ECO:0007669"/>
    <property type="project" value="UniProtKB-KW"/>
</dbReference>
<dbReference type="GO" id="GO:0000902">
    <property type="term" value="P:cell morphogenesis"/>
    <property type="evidence" value="ECO:0007669"/>
    <property type="project" value="InterPro"/>
</dbReference>
<feature type="binding site" evidence="6">
    <location>
        <begin position="207"/>
        <end position="210"/>
    </location>
    <ligand>
        <name>ATP</name>
        <dbReference type="ChEBI" id="CHEBI:30616"/>
    </ligand>
</feature>
<dbReference type="GO" id="GO:0008360">
    <property type="term" value="P:regulation of cell shape"/>
    <property type="evidence" value="ECO:0007669"/>
    <property type="project" value="UniProtKB-UniRule"/>
</dbReference>
<dbReference type="SUPFAM" id="SSF53067">
    <property type="entry name" value="Actin-like ATPase domain"/>
    <property type="match status" value="2"/>
</dbReference>
<organism evidence="7 8">
    <name type="scientific">Petrotoga olearia DSM 13574</name>
    <dbReference type="NCBI Taxonomy" id="1122955"/>
    <lineage>
        <taxon>Bacteria</taxon>
        <taxon>Thermotogati</taxon>
        <taxon>Thermotogota</taxon>
        <taxon>Thermotogae</taxon>
        <taxon>Petrotogales</taxon>
        <taxon>Petrotogaceae</taxon>
        <taxon>Petrotoga</taxon>
    </lineage>
</organism>
<dbReference type="Gene3D" id="3.30.420.40">
    <property type="match status" value="3"/>
</dbReference>
<sequence>MRPYLRPYLGIDLGTANTLVYMKGKGIILNEPSVIAINKETSELLKVGKEAKKMIGKTPANIIAIRPLKEGVIADYNVAMTMLKYFINTSMNGFSFFKPTVVVGIPTDATQVERNALREAALDAGASKAFLIEEAMATAIGAGLDVEEPSGNMIVDMGGGTTEIAVISLGNIVLSKSIRVAGDLIDQEIINHIKSKYNMVIGEKTAERIKIEIGNVFDSPQYNELSMEVIGLDVLSGLPKSVIITGSEIRNAMRVPVTKIVENIKLAIEETPPELLYDIVNRGIFLAGGGALIKGIKELLEKETLIRVVIADDPITCVARGAGMVIDKINLIKSISQQA</sequence>
<dbReference type="InterPro" id="IPR056546">
    <property type="entry name" value="MreB_MamK-like"/>
</dbReference>
<reference evidence="7 8" key="1">
    <citation type="submission" date="2013-12" db="EMBL/GenBank/DDBJ databases">
        <title>Comparative genomics of Petrotoga isolates.</title>
        <authorList>
            <person name="Nesbo C.L."/>
            <person name="Charchuk R."/>
            <person name="Chow K."/>
        </authorList>
    </citation>
    <scope>NUCLEOTIDE SEQUENCE [LARGE SCALE GENOMIC DNA]</scope>
    <source>
        <strain evidence="7 8">DSM 13574</strain>
    </source>
</reference>
<dbReference type="InterPro" id="IPR043129">
    <property type="entry name" value="ATPase_NBD"/>
</dbReference>
<evidence type="ECO:0000313" key="7">
    <source>
        <dbReference type="EMBL" id="PNR97406.1"/>
    </source>
</evidence>
<accession>A0A2K1P3S0</accession>
<feature type="binding site" evidence="6">
    <location>
        <begin position="159"/>
        <end position="161"/>
    </location>
    <ligand>
        <name>ATP</name>
        <dbReference type="ChEBI" id="CHEBI:30616"/>
    </ligand>
</feature>
<dbReference type="NCBIfam" id="NF010539">
    <property type="entry name" value="PRK13927.1"/>
    <property type="match status" value="1"/>
</dbReference>
<dbReference type="PANTHER" id="PTHR42749:SF1">
    <property type="entry name" value="CELL SHAPE-DETERMINING PROTEIN MREB"/>
    <property type="match status" value="1"/>
</dbReference>
<dbReference type="InterPro" id="IPR004753">
    <property type="entry name" value="MreB"/>
</dbReference>
<proteinExistence type="inferred from homology"/>
<evidence type="ECO:0000256" key="2">
    <source>
        <dbReference type="ARBA" id="ARBA00022741"/>
    </source>
</evidence>
<dbReference type="HAMAP" id="MF_02207">
    <property type="entry name" value="MreB"/>
    <property type="match status" value="1"/>
</dbReference>
<dbReference type="AlphaFoldDB" id="A0A2K1P3S0"/>
<evidence type="ECO:0000256" key="5">
    <source>
        <dbReference type="ARBA" id="ARBA00023458"/>
    </source>
</evidence>
<comment type="caution">
    <text evidence="7">The sequence shown here is derived from an EMBL/GenBank/DDBJ whole genome shotgun (WGS) entry which is preliminary data.</text>
</comment>
<dbReference type="EMBL" id="AZRL01000005">
    <property type="protein sequence ID" value="PNR97406.1"/>
    <property type="molecule type" value="Genomic_DNA"/>
</dbReference>
<feature type="binding site" evidence="6">
    <location>
        <begin position="289"/>
        <end position="292"/>
    </location>
    <ligand>
        <name>ATP</name>
        <dbReference type="ChEBI" id="CHEBI:30616"/>
    </ligand>
</feature>
<evidence type="ECO:0000256" key="1">
    <source>
        <dbReference type="ARBA" id="ARBA00022490"/>
    </source>
</evidence>
<comment type="similarity">
    <text evidence="5 6">Belongs to the FtsA/MreB family.</text>
</comment>
<evidence type="ECO:0000313" key="8">
    <source>
        <dbReference type="Proteomes" id="UP000236434"/>
    </source>
</evidence>
<evidence type="ECO:0000256" key="4">
    <source>
        <dbReference type="ARBA" id="ARBA00022960"/>
    </source>
</evidence>
<dbReference type="NCBIfam" id="TIGR00904">
    <property type="entry name" value="mreB"/>
    <property type="match status" value="1"/>
</dbReference>
<dbReference type="Proteomes" id="UP000236434">
    <property type="component" value="Unassembled WGS sequence"/>
</dbReference>
<comment type="function">
    <text evidence="6">Forms membrane-associated dynamic filaments that are essential for cell shape determination. Acts by regulating cell wall synthesis and cell elongation, and thus cell shape. A feedback loop between cell geometry and MreB localization may maintain elongated cell shape by targeting cell wall growth to regions of negative cell wall curvature.</text>
</comment>
<comment type="subcellular location">
    <subcellularLocation>
        <location evidence="6">Cytoplasm</location>
    </subcellularLocation>
    <text evidence="6">Membrane-associated.</text>
</comment>
<dbReference type="OrthoDB" id="9768127at2"/>
<name>A0A2K1P3S0_9BACT</name>
<dbReference type="Pfam" id="PF06723">
    <property type="entry name" value="MreB_Mbl"/>
    <property type="match status" value="1"/>
</dbReference>